<feature type="non-terminal residue" evidence="2">
    <location>
        <position position="117"/>
    </location>
</feature>
<gene>
    <name evidence="2" type="ORF">DERYTH_LOCUS27277</name>
</gene>
<accession>A0A9N9PJE1</accession>
<proteinExistence type="predicted"/>
<evidence type="ECO:0000313" key="2">
    <source>
        <dbReference type="EMBL" id="CAG8822336.1"/>
    </source>
</evidence>
<feature type="compositionally biased region" description="Polar residues" evidence="1">
    <location>
        <begin position="20"/>
        <end position="29"/>
    </location>
</feature>
<name>A0A9N9PJE1_9GLOM</name>
<sequence>MVTVAESKSVTEENVKDTTTKLQDSSNDIDNPEENVQKSKKNQSKIKRRKKKKNHGQQNTGSRNEITKENGKDVEAEDEEKVEIEYVYQPLDVSNDPYFEEFSKVFAHFQISKDETE</sequence>
<keyword evidence="3" id="KW-1185">Reference proteome</keyword>
<dbReference type="AlphaFoldDB" id="A0A9N9PJE1"/>
<reference evidence="2" key="1">
    <citation type="submission" date="2021-06" db="EMBL/GenBank/DDBJ databases">
        <authorList>
            <person name="Kallberg Y."/>
            <person name="Tangrot J."/>
            <person name="Rosling A."/>
        </authorList>
    </citation>
    <scope>NUCLEOTIDE SEQUENCE</scope>
    <source>
        <strain evidence="2">MA453B</strain>
    </source>
</reference>
<dbReference type="Proteomes" id="UP000789405">
    <property type="component" value="Unassembled WGS sequence"/>
</dbReference>
<evidence type="ECO:0000313" key="3">
    <source>
        <dbReference type="Proteomes" id="UP000789405"/>
    </source>
</evidence>
<protein>
    <submittedName>
        <fullName evidence="2">7294_t:CDS:1</fullName>
    </submittedName>
</protein>
<feature type="compositionally biased region" description="Basic residues" evidence="1">
    <location>
        <begin position="38"/>
        <end position="55"/>
    </location>
</feature>
<dbReference type="EMBL" id="CAJVPY010061978">
    <property type="protein sequence ID" value="CAG8822336.1"/>
    <property type="molecule type" value="Genomic_DNA"/>
</dbReference>
<feature type="region of interest" description="Disordered" evidence="1">
    <location>
        <begin position="1"/>
        <end position="79"/>
    </location>
</feature>
<comment type="caution">
    <text evidence="2">The sequence shown here is derived from an EMBL/GenBank/DDBJ whole genome shotgun (WGS) entry which is preliminary data.</text>
</comment>
<organism evidence="2 3">
    <name type="scientific">Dentiscutata erythropus</name>
    <dbReference type="NCBI Taxonomy" id="1348616"/>
    <lineage>
        <taxon>Eukaryota</taxon>
        <taxon>Fungi</taxon>
        <taxon>Fungi incertae sedis</taxon>
        <taxon>Mucoromycota</taxon>
        <taxon>Glomeromycotina</taxon>
        <taxon>Glomeromycetes</taxon>
        <taxon>Diversisporales</taxon>
        <taxon>Gigasporaceae</taxon>
        <taxon>Dentiscutata</taxon>
    </lineage>
</organism>
<feature type="compositionally biased region" description="Basic and acidic residues" evidence="1">
    <location>
        <begin position="9"/>
        <end position="19"/>
    </location>
</feature>
<feature type="compositionally biased region" description="Basic and acidic residues" evidence="1">
    <location>
        <begin position="65"/>
        <end position="74"/>
    </location>
</feature>
<evidence type="ECO:0000256" key="1">
    <source>
        <dbReference type="SAM" id="MobiDB-lite"/>
    </source>
</evidence>